<evidence type="ECO:0000256" key="6">
    <source>
        <dbReference type="ARBA" id="ARBA00022777"/>
    </source>
</evidence>
<evidence type="ECO:0000256" key="2">
    <source>
        <dbReference type="ARBA" id="ARBA00022448"/>
    </source>
</evidence>
<dbReference type="GO" id="GO:0016301">
    <property type="term" value="F:kinase activity"/>
    <property type="evidence" value="ECO:0007669"/>
    <property type="project" value="UniProtKB-KW"/>
</dbReference>
<evidence type="ECO:0000313" key="8">
    <source>
        <dbReference type="EMBL" id="ASU13992.1"/>
    </source>
</evidence>
<evidence type="ECO:0000256" key="1">
    <source>
        <dbReference type="ARBA" id="ARBA00004496"/>
    </source>
</evidence>
<keyword evidence="2" id="KW-0813">Transport</keyword>
<dbReference type="InterPro" id="IPR011055">
    <property type="entry name" value="Dup_hybrid_motif"/>
</dbReference>
<name>A0A223M8U7_MESHO</name>
<dbReference type="NCBIfam" id="TIGR00830">
    <property type="entry name" value="PTBA"/>
    <property type="match status" value="1"/>
</dbReference>
<keyword evidence="6" id="KW-0418">Kinase</keyword>
<organism evidence="8 9">
    <name type="scientific">Mesomycoplasma hyopneumoniae</name>
    <name type="common">Mycoplasma hyopneumoniae</name>
    <dbReference type="NCBI Taxonomy" id="2099"/>
    <lineage>
        <taxon>Bacteria</taxon>
        <taxon>Bacillati</taxon>
        <taxon>Mycoplasmatota</taxon>
        <taxon>Mycoplasmoidales</taxon>
        <taxon>Metamycoplasmataceae</taxon>
        <taxon>Mesomycoplasma</taxon>
    </lineage>
</organism>
<dbReference type="AlphaFoldDB" id="A0A223M8U7"/>
<dbReference type="PROSITE" id="PS51093">
    <property type="entry name" value="PTS_EIIA_TYPE_1"/>
    <property type="match status" value="1"/>
</dbReference>
<dbReference type="GO" id="GO:0009401">
    <property type="term" value="P:phosphoenolpyruvate-dependent sugar phosphotransferase system"/>
    <property type="evidence" value="ECO:0007669"/>
    <property type="project" value="UniProtKB-KW"/>
</dbReference>
<dbReference type="SUPFAM" id="SSF51261">
    <property type="entry name" value="Duplicated hybrid motif"/>
    <property type="match status" value="1"/>
</dbReference>
<dbReference type="GO" id="GO:0005737">
    <property type="term" value="C:cytoplasm"/>
    <property type="evidence" value="ECO:0007669"/>
    <property type="project" value="UniProtKB-SubCell"/>
</dbReference>
<dbReference type="PANTHER" id="PTHR45008:SF1">
    <property type="entry name" value="PTS SYSTEM GLUCOSE-SPECIFIC EIIA COMPONENT"/>
    <property type="match status" value="1"/>
</dbReference>
<comment type="subcellular location">
    <subcellularLocation>
        <location evidence="1">Cytoplasm</location>
    </subcellularLocation>
</comment>
<dbReference type="PANTHER" id="PTHR45008">
    <property type="entry name" value="PTS SYSTEM GLUCOSE-SPECIFIC EIIA COMPONENT"/>
    <property type="match status" value="1"/>
</dbReference>
<dbReference type="Pfam" id="PF00358">
    <property type="entry name" value="PTS_EIIA_1"/>
    <property type="match status" value="1"/>
</dbReference>
<dbReference type="Gene3D" id="2.70.70.10">
    <property type="entry name" value="Glucose Permease (Domain IIA)"/>
    <property type="match status" value="1"/>
</dbReference>
<keyword evidence="3" id="KW-0762">Sugar transport</keyword>
<keyword evidence="5" id="KW-0598">Phosphotransferase system</keyword>
<proteinExistence type="predicted"/>
<dbReference type="InterPro" id="IPR050890">
    <property type="entry name" value="PTS_EIIA_component"/>
</dbReference>
<keyword evidence="4 8" id="KW-0808">Transferase</keyword>
<reference evidence="8 9" key="1">
    <citation type="submission" date="2017-08" db="EMBL/GenBank/DDBJ databases">
        <title>The complete genome sequence of a Mycoplasma hyopneumoniae isolate in Korea.</title>
        <authorList>
            <person name="Han J."/>
            <person name="Lee N."/>
        </authorList>
    </citation>
    <scope>NUCLEOTIDE SEQUENCE [LARGE SCALE GENOMIC DNA]</scope>
    <source>
        <strain evidence="8 9">KM014</strain>
    </source>
</reference>
<evidence type="ECO:0000313" key="9">
    <source>
        <dbReference type="Proteomes" id="UP000215452"/>
    </source>
</evidence>
<dbReference type="EMBL" id="CP022714">
    <property type="protein sequence ID" value="ASU13992.1"/>
    <property type="molecule type" value="Genomic_DNA"/>
</dbReference>
<evidence type="ECO:0000256" key="4">
    <source>
        <dbReference type="ARBA" id="ARBA00022679"/>
    </source>
</evidence>
<feature type="domain" description="PTS EIIA type-1" evidence="7">
    <location>
        <begin position="59"/>
        <end position="168"/>
    </location>
</feature>
<dbReference type="Proteomes" id="UP000215452">
    <property type="component" value="Chromosome"/>
</dbReference>
<evidence type="ECO:0000259" key="7">
    <source>
        <dbReference type="PROSITE" id="PS51093"/>
    </source>
</evidence>
<dbReference type="EC" id="2.7.1.199" evidence="8"/>
<evidence type="ECO:0000256" key="5">
    <source>
        <dbReference type="ARBA" id="ARBA00022683"/>
    </source>
</evidence>
<sequence>MGFCLKALFSRTTKKCCKNCKCKQNNDCKCKYEACECNTSEQIFAPATGKLIKLSRVKDGIFSKEMLGKGFAVQVGNTGKKDIFAPISGKVNMVFPTKHALGFASLDNKTQILLHLGIDTVELEGKGIEIFVKLNQKIQAGDKIATVNLDYLIKSGITNTDIIVIVLNESEYNNFKFLTSPQREIDTIPFLVGINKKS</sequence>
<protein>
    <submittedName>
        <fullName evidence="8">PTS system glucose-specific EIIA component</fullName>
        <ecNumber evidence="8">2.7.1.199</ecNumber>
    </submittedName>
</protein>
<dbReference type="InterPro" id="IPR001127">
    <property type="entry name" value="PTS_EIIA_1_perm"/>
</dbReference>
<accession>A0A223M8U7</accession>
<evidence type="ECO:0000256" key="3">
    <source>
        <dbReference type="ARBA" id="ARBA00022597"/>
    </source>
</evidence>
<gene>
    <name evidence="8" type="primary">crr</name>
    <name evidence="8" type="ORF">CIB43_00077</name>
</gene>